<organism evidence="1 2">
    <name type="scientific">Pseudomonas plecoglossicida</name>
    <dbReference type="NCBI Taxonomy" id="70775"/>
    <lineage>
        <taxon>Bacteria</taxon>
        <taxon>Pseudomonadati</taxon>
        <taxon>Pseudomonadota</taxon>
        <taxon>Gammaproteobacteria</taxon>
        <taxon>Pseudomonadales</taxon>
        <taxon>Pseudomonadaceae</taxon>
        <taxon>Pseudomonas</taxon>
    </lineage>
</organism>
<dbReference type="EMBL" id="CP031146">
    <property type="protein sequence ID" value="AXM94374.1"/>
    <property type="molecule type" value="Genomic_DNA"/>
</dbReference>
<dbReference type="GeneID" id="49611835"/>
<dbReference type="Proteomes" id="UP000256503">
    <property type="component" value="Chromosome"/>
</dbReference>
<sequence length="78" mass="8553">MFFAASSHHADPKSNCDAKIKELEDIYKASGQALHGGMAHDYKEHLKTAKAAREAGDMTQCQASADQAKTIYNKARNK</sequence>
<name>A0AAD0QRS1_PSEDL</name>
<accession>A0AAD0QRS1</accession>
<gene>
    <name evidence="1" type="ORF">DVB73_00255</name>
</gene>
<evidence type="ECO:0000313" key="1">
    <source>
        <dbReference type="EMBL" id="AXM94374.1"/>
    </source>
</evidence>
<evidence type="ECO:0000313" key="2">
    <source>
        <dbReference type="Proteomes" id="UP000256503"/>
    </source>
</evidence>
<reference evidence="1 2" key="1">
    <citation type="submission" date="2018-07" db="EMBL/GenBank/DDBJ databases">
        <title>Complete genome sequence of a Pseudomonas plecoglossicida strain pathogenic to the marine fish, Larimichthys crocea.</title>
        <authorList>
            <person name="Tao Z."/>
        </authorList>
    </citation>
    <scope>NUCLEOTIDE SEQUENCE [LARGE SCALE GENOMIC DNA]</scope>
    <source>
        <strain evidence="1 2">XSDHY-P</strain>
    </source>
</reference>
<dbReference type="RefSeq" id="WP_016393664.1">
    <property type="nucleotide sequence ID" value="NZ_BSOM01000002.1"/>
</dbReference>
<proteinExistence type="predicted"/>
<protein>
    <submittedName>
        <fullName evidence="1">Uncharacterized protein</fullName>
    </submittedName>
</protein>
<dbReference type="AlphaFoldDB" id="A0AAD0QRS1"/>